<dbReference type="RefSeq" id="WP_167026176.1">
    <property type="nucleotide sequence ID" value="NZ_CP050177.1"/>
</dbReference>
<dbReference type="PANTHER" id="PTHR44591">
    <property type="entry name" value="STRESS RESPONSE REGULATOR PROTEIN 1"/>
    <property type="match status" value="1"/>
</dbReference>
<keyword evidence="3" id="KW-0175">Coiled coil</keyword>
<dbReference type="AlphaFoldDB" id="A0A6G9GVV6"/>
<dbReference type="Pfam" id="PF00072">
    <property type="entry name" value="Response_reg"/>
    <property type="match status" value="1"/>
</dbReference>
<feature type="coiled-coil region" evidence="3">
    <location>
        <begin position="156"/>
        <end position="183"/>
    </location>
</feature>
<accession>A0A6G9GVV6</accession>
<organism evidence="5 6">
    <name type="scientific">Streptomyces liangshanensis</name>
    <dbReference type="NCBI Taxonomy" id="2717324"/>
    <lineage>
        <taxon>Bacteria</taxon>
        <taxon>Bacillati</taxon>
        <taxon>Actinomycetota</taxon>
        <taxon>Actinomycetes</taxon>
        <taxon>Kitasatosporales</taxon>
        <taxon>Streptomycetaceae</taxon>
        <taxon>Streptomyces</taxon>
    </lineage>
</organism>
<reference evidence="5 6" key="1">
    <citation type="submission" date="2020-03" db="EMBL/GenBank/DDBJ databases">
        <title>A novel species.</title>
        <authorList>
            <person name="Gao J."/>
        </authorList>
    </citation>
    <scope>NUCLEOTIDE SEQUENCE [LARGE SCALE GENOMIC DNA]</scope>
    <source>
        <strain evidence="5 6">QMT-12</strain>
    </source>
</reference>
<evidence type="ECO:0000313" key="6">
    <source>
        <dbReference type="Proteomes" id="UP000501179"/>
    </source>
</evidence>
<protein>
    <submittedName>
        <fullName evidence="5">Response regulator</fullName>
    </submittedName>
</protein>
<dbReference type="PANTHER" id="PTHR44591:SF3">
    <property type="entry name" value="RESPONSE REGULATORY DOMAIN-CONTAINING PROTEIN"/>
    <property type="match status" value="1"/>
</dbReference>
<proteinExistence type="predicted"/>
<evidence type="ECO:0000259" key="4">
    <source>
        <dbReference type="PROSITE" id="PS50110"/>
    </source>
</evidence>
<dbReference type="SUPFAM" id="SSF52172">
    <property type="entry name" value="CheY-like"/>
    <property type="match status" value="1"/>
</dbReference>
<keyword evidence="1 2" id="KW-0597">Phosphoprotein</keyword>
<evidence type="ECO:0000313" key="5">
    <source>
        <dbReference type="EMBL" id="QIQ02345.1"/>
    </source>
</evidence>
<sequence length="222" mass="24013">MVQKAKILLVDDRPENLLALEAILSALDQTLVRASSGEEALKALLTDDFAVILLDVQMPGMDGFETAAHIKRRERTRDIPIIFLTAINHGPHHTFRGYAAGAVDYISKPFDPWVLRAKVSVFVELYMKNCQLKEQAELLRRQLAGAGEVREPGGVLAELSARLAAVEEQAEALSKQLDDDSADASAVATAAHLERKLTGLRRALDALEPGAGSGPAVLPSQN</sequence>
<dbReference type="Gene3D" id="3.40.50.2300">
    <property type="match status" value="1"/>
</dbReference>
<dbReference type="InterPro" id="IPR011006">
    <property type="entry name" value="CheY-like_superfamily"/>
</dbReference>
<dbReference type="PROSITE" id="PS50110">
    <property type="entry name" value="RESPONSE_REGULATORY"/>
    <property type="match status" value="1"/>
</dbReference>
<dbReference type="InterPro" id="IPR001789">
    <property type="entry name" value="Sig_transdc_resp-reg_receiver"/>
</dbReference>
<dbReference type="InterPro" id="IPR050595">
    <property type="entry name" value="Bact_response_regulator"/>
</dbReference>
<evidence type="ECO:0000256" key="1">
    <source>
        <dbReference type="ARBA" id="ARBA00022553"/>
    </source>
</evidence>
<dbReference type="SMART" id="SM00448">
    <property type="entry name" value="REC"/>
    <property type="match status" value="1"/>
</dbReference>
<dbReference type="EMBL" id="CP050177">
    <property type="protein sequence ID" value="QIQ02345.1"/>
    <property type="molecule type" value="Genomic_DNA"/>
</dbReference>
<dbReference type="KEGG" id="slia:HA039_08505"/>
<evidence type="ECO:0000256" key="3">
    <source>
        <dbReference type="SAM" id="Coils"/>
    </source>
</evidence>
<evidence type="ECO:0000256" key="2">
    <source>
        <dbReference type="PROSITE-ProRule" id="PRU00169"/>
    </source>
</evidence>
<gene>
    <name evidence="5" type="ORF">HA039_08505</name>
</gene>
<feature type="modified residue" description="4-aspartylphosphate" evidence="2">
    <location>
        <position position="55"/>
    </location>
</feature>
<dbReference type="Proteomes" id="UP000501179">
    <property type="component" value="Chromosome"/>
</dbReference>
<name>A0A6G9GVV6_9ACTN</name>
<dbReference type="GO" id="GO:0000160">
    <property type="term" value="P:phosphorelay signal transduction system"/>
    <property type="evidence" value="ECO:0007669"/>
    <property type="project" value="InterPro"/>
</dbReference>
<keyword evidence="6" id="KW-1185">Reference proteome</keyword>
<feature type="domain" description="Response regulatory" evidence="4">
    <location>
        <begin position="6"/>
        <end position="123"/>
    </location>
</feature>